<reference evidence="1" key="1">
    <citation type="submission" date="2014-11" db="EMBL/GenBank/DDBJ databases">
        <authorList>
            <person name="Amaro Gonzalez C."/>
        </authorList>
    </citation>
    <scope>NUCLEOTIDE SEQUENCE</scope>
</reference>
<name>A0A0E9WHR4_ANGAN</name>
<accession>A0A0E9WHR4</accession>
<organism evidence="1">
    <name type="scientific">Anguilla anguilla</name>
    <name type="common">European freshwater eel</name>
    <name type="synonym">Muraena anguilla</name>
    <dbReference type="NCBI Taxonomy" id="7936"/>
    <lineage>
        <taxon>Eukaryota</taxon>
        <taxon>Metazoa</taxon>
        <taxon>Chordata</taxon>
        <taxon>Craniata</taxon>
        <taxon>Vertebrata</taxon>
        <taxon>Euteleostomi</taxon>
        <taxon>Actinopterygii</taxon>
        <taxon>Neopterygii</taxon>
        <taxon>Teleostei</taxon>
        <taxon>Anguilliformes</taxon>
        <taxon>Anguillidae</taxon>
        <taxon>Anguilla</taxon>
    </lineage>
</organism>
<reference evidence="1" key="2">
    <citation type="journal article" date="2015" name="Fish Shellfish Immunol.">
        <title>Early steps in the European eel (Anguilla anguilla)-Vibrio vulnificus interaction in the gills: Role of the RtxA13 toxin.</title>
        <authorList>
            <person name="Callol A."/>
            <person name="Pajuelo D."/>
            <person name="Ebbesson L."/>
            <person name="Teles M."/>
            <person name="MacKenzie S."/>
            <person name="Amaro C."/>
        </authorList>
    </citation>
    <scope>NUCLEOTIDE SEQUENCE</scope>
</reference>
<dbReference type="AlphaFoldDB" id="A0A0E9WHR4"/>
<proteinExistence type="predicted"/>
<evidence type="ECO:0000313" key="1">
    <source>
        <dbReference type="EMBL" id="JAH89130.1"/>
    </source>
</evidence>
<protein>
    <submittedName>
        <fullName evidence="1">Uncharacterized protein</fullName>
    </submittedName>
</protein>
<sequence length="65" mass="7577">MAHVFFFVTADVISPVVYHNKLFTPPAEKSKAYRPIDRMVRLFTYQLIKMLDLGMGGWRGKFKVL</sequence>
<dbReference type="EMBL" id="GBXM01019447">
    <property type="protein sequence ID" value="JAH89130.1"/>
    <property type="molecule type" value="Transcribed_RNA"/>
</dbReference>